<dbReference type="GeneID" id="29001898"/>
<dbReference type="Proteomes" id="UP000077315">
    <property type="component" value="Unassembled WGS sequence"/>
</dbReference>
<proteinExistence type="predicted"/>
<evidence type="ECO:0000313" key="3">
    <source>
        <dbReference type="Proteomes" id="UP000077315"/>
    </source>
</evidence>
<dbReference type="VEuPathDB" id="FungiDB:PHYBLDRAFT_62618"/>
<accession>A0A167PVQ7</accession>
<dbReference type="RefSeq" id="XP_018296664.1">
    <property type="nucleotide sequence ID" value="XM_018440992.1"/>
</dbReference>
<organism evidence="2 3">
    <name type="scientific">Phycomyces blakesleeanus (strain ATCC 8743b / DSM 1359 / FGSC 10004 / NBRC 33097 / NRRL 1555)</name>
    <dbReference type="NCBI Taxonomy" id="763407"/>
    <lineage>
        <taxon>Eukaryota</taxon>
        <taxon>Fungi</taxon>
        <taxon>Fungi incertae sedis</taxon>
        <taxon>Mucoromycota</taxon>
        <taxon>Mucoromycotina</taxon>
        <taxon>Mucoromycetes</taxon>
        <taxon>Mucorales</taxon>
        <taxon>Phycomycetaceae</taxon>
        <taxon>Phycomyces</taxon>
    </lineage>
</organism>
<reference evidence="3" key="1">
    <citation type="submission" date="2015-06" db="EMBL/GenBank/DDBJ databases">
        <title>Expansion of signal transduction pathways in fungi by whole-genome duplication.</title>
        <authorList>
            <consortium name="DOE Joint Genome Institute"/>
            <person name="Corrochano L.M."/>
            <person name="Kuo A."/>
            <person name="Marcet-Houben M."/>
            <person name="Polaino S."/>
            <person name="Salamov A."/>
            <person name="Villalobos J.M."/>
            <person name="Alvarez M.I."/>
            <person name="Avalos J."/>
            <person name="Benito E.P."/>
            <person name="Benoit I."/>
            <person name="Burger G."/>
            <person name="Camino L.P."/>
            <person name="Canovas D."/>
            <person name="Cerda-Olmedo E."/>
            <person name="Cheng J.-F."/>
            <person name="Dominguez A."/>
            <person name="Elias M."/>
            <person name="Eslava A.P."/>
            <person name="Glaser F."/>
            <person name="Grimwood J."/>
            <person name="Gutierrez G."/>
            <person name="Heitman J."/>
            <person name="Henrissat B."/>
            <person name="Iturriaga E.A."/>
            <person name="Lang B.F."/>
            <person name="Lavin J.L."/>
            <person name="Lee S."/>
            <person name="Li W."/>
            <person name="Lindquist E."/>
            <person name="Lopez-Garcia S."/>
            <person name="Luque E.M."/>
            <person name="Marcos A.T."/>
            <person name="Martin J."/>
            <person name="McCluskey K."/>
            <person name="Medina H.R."/>
            <person name="Miralles-Duran A."/>
            <person name="Miyazaki A."/>
            <person name="Munoz-Torres E."/>
            <person name="Oguiza J.A."/>
            <person name="Ohm R."/>
            <person name="Olmedo M."/>
            <person name="Orejas M."/>
            <person name="Ortiz-Castellanos L."/>
            <person name="Pisabarro A.G."/>
            <person name="Rodriguez-Romero J."/>
            <person name="Ruiz-Herrera J."/>
            <person name="Ruiz-Vazquez R."/>
            <person name="Sanz C."/>
            <person name="Schackwitz W."/>
            <person name="Schmutz J."/>
            <person name="Shahriari M."/>
            <person name="Shelest E."/>
            <person name="Silva-Franco F."/>
            <person name="Soanes D."/>
            <person name="Syed K."/>
            <person name="Tagua V.G."/>
            <person name="Talbot N.J."/>
            <person name="Thon M."/>
            <person name="De vries R.P."/>
            <person name="Wiebenga A."/>
            <person name="Yadav J.S."/>
            <person name="Braun E.L."/>
            <person name="Baker S."/>
            <person name="Garre V."/>
            <person name="Horwitz B."/>
            <person name="Torres-Martinez S."/>
            <person name="Idnurm A."/>
            <person name="Herrera-Estrella A."/>
            <person name="Gabaldon T."/>
            <person name="Grigoriev I.V."/>
        </authorList>
    </citation>
    <scope>NUCLEOTIDE SEQUENCE [LARGE SCALE GENOMIC DNA]</scope>
    <source>
        <strain evidence="3">NRRL 1555(-)</strain>
    </source>
</reference>
<dbReference type="PROSITE" id="PS00028">
    <property type="entry name" value="ZINC_FINGER_C2H2_1"/>
    <property type="match status" value="1"/>
</dbReference>
<evidence type="ECO:0000259" key="1">
    <source>
        <dbReference type="PROSITE" id="PS00028"/>
    </source>
</evidence>
<gene>
    <name evidence="2" type="ORF">PHYBLDRAFT_62618</name>
</gene>
<protein>
    <submittedName>
        <fullName evidence="2">C2H2-type zinc finger transcription factor</fullName>
    </submittedName>
</protein>
<dbReference type="OrthoDB" id="2287306at2759"/>
<name>A0A167PVQ7_PHYB8</name>
<dbReference type="EMBL" id="KV440973">
    <property type="protein sequence ID" value="OAD78624.1"/>
    <property type="molecule type" value="Genomic_DNA"/>
</dbReference>
<dbReference type="AlphaFoldDB" id="A0A167PVQ7"/>
<keyword evidence="3" id="KW-1185">Reference proteome</keyword>
<dbReference type="InParanoid" id="A0A167PVQ7"/>
<feature type="domain" description="C2H2-type" evidence="1">
    <location>
        <begin position="93"/>
        <end position="116"/>
    </location>
</feature>
<sequence>MSIYPTQQVRQYTLLLSVVLILSVVISHSCLCKDYSESRMPLNSNFSHFFIVLGSRGILRYYTLKIHHAHELFVYLQRNTVHNFEILQFLCECGYNYCINHYVSFGELERHTKDKHFNVDRDKKCRVTLENPTVIKNGSVGCLSIFSPLVSILPKFESISRDQIELFYAGKKVVLCGPYGKLRIVYATLSWHEKNISESENANEKRLKEALIIGRNITNKKAISDDLLGCWDSLSNEHNVLYSASMENGYSQYLSPECIEIATVYANHIVELFEKKRVPFSFKSSRKYYQRRSILLFGHKREKNYSRIVLLQKVQNNGTPVQLASYLGSYIAMQWYIMFEHETEYNQELSWKELKKTGKPDKSSKQDVAHKSDLLKMFALTPEPSFKFRFISIKPTGLKAFTTCFKKIFLAFNHNQGMLFRVVDFSKPNLKIYSVIK</sequence>
<evidence type="ECO:0000313" key="2">
    <source>
        <dbReference type="EMBL" id="OAD78624.1"/>
    </source>
</evidence>
<dbReference type="InterPro" id="IPR013087">
    <property type="entry name" value="Znf_C2H2_type"/>
</dbReference>